<dbReference type="InterPro" id="IPR018011">
    <property type="entry name" value="Carb_sulfotrans_8-10"/>
</dbReference>
<reference evidence="11" key="1">
    <citation type="submission" date="2023-11" db="EMBL/GenBank/DDBJ databases">
        <title>Genome assemblies of two species of porcelain crab, Petrolisthes cinctipes and Petrolisthes manimaculis (Anomura: Porcellanidae).</title>
        <authorList>
            <person name="Angst P."/>
        </authorList>
    </citation>
    <scope>NUCLEOTIDE SEQUENCE</scope>
    <source>
        <strain evidence="11">PB745_02</strain>
        <tissue evidence="11">Gill</tissue>
    </source>
</reference>
<dbReference type="EC" id="2.8.2.-" evidence="9"/>
<organism evidence="11 12">
    <name type="scientific">Petrolisthes manimaculis</name>
    <dbReference type="NCBI Taxonomy" id="1843537"/>
    <lineage>
        <taxon>Eukaryota</taxon>
        <taxon>Metazoa</taxon>
        <taxon>Ecdysozoa</taxon>
        <taxon>Arthropoda</taxon>
        <taxon>Crustacea</taxon>
        <taxon>Multicrustacea</taxon>
        <taxon>Malacostraca</taxon>
        <taxon>Eumalacostraca</taxon>
        <taxon>Eucarida</taxon>
        <taxon>Decapoda</taxon>
        <taxon>Pleocyemata</taxon>
        <taxon>Anomura</taxon>
        <taxon>Galatheoidea</taxon>
        <taxon>Porcellanidae</taxon>
        <taxon>Petrolisthes</taxon>
    </lineage>
</organism>
<dbReference type="GO" id="GO:0000139">
    <property type="term" value="C:Golgi membrane"/>
    <property type="evidence" value="ECO:0007669"/>
    <property type="project" value="UniProtKB-SubCell"/>
</dbReference>
<evidence type="ECO:0000313" key="12">
    <source>
        <dbReference type="Proteomes" id="UP001292094"/>
    </source>
</evidence>
<keyword evidence="12" id="KW-1185">Reference proteome</keyword>
<comment type="similarity">
    <text evidence="2 9">Belongs to the sulfotransferase 2 family.</text>
</comment>
<keyword evidence="6 9" id="KW-0333">Golgi apparatus</keyword>
<feature type="chain" id="PRO_5042205274" description="Carbohydrate sulfotransferase" evidence="10">
    <location>
        <begin position="23"/>
        <end position="321"/>
    </location>
</feature>
<comment type="caution">
    <text evidence="11">The sequence shown here is derived from an EMBL/GenBank/DDBJ whole genome shotgun (WGS) entry which is preliminary data.</text>
</comment>
<accession>A0AAE1NLR2</accession>
<keyword evidence="5" id="KW-1133">Transmembrane helix</keyword>
<dbReference type="Proteomes" id="UP001292094">
    <property type="component" value="Unassembled WGS sequence"/>
</dbReference>
<evidence type="ECO:0000256" key="10">
    <source>
        <dbReference type="SAM" id="SignalP"/>
    </source>
</evidence>
<dbReference type="PANTHER" id="PTHR12137:SF54">
    <property type="entry name" value="CARBOHYDRATE SULFOTRANSFERASE"/>
    <property type="match status" value="1"/>
</dbReference>
<evidence type="ECO:0000256" key="5">
    <source>
        <dbReference type="ARBA" id="ARBA00022989"/>
    </source>
</evidence>
<protein>
    <recommendedName>
        <fullName evidence="9">Carbohydrate sulfotransferase</fullName>
        <ecNumber evidence="9">2.8.2.-</ecNumber>
    </recommendedName>
</protein>
<dbReference type="GO" id="GO:0016051">
    <property type="term" value="P:carbohydrate biosynthetic process"/>
    <property type="evidence" value="ECO:0007669"/>
    <property type="project" value="InterPro"/>
</dbReference>
<sequence>MRLTKTICLVLLLCMTLTTFLLHNIYNDNNNNLSIKPTVQITVSPISVTSLIDREIDEITHHKNIQTRMEERAANLRTACQENPQFKIRRTKFSIIVLEDYNVTACVVLKVGASTFTSLLVQVLNDTELKRLKKDYLIITKYAPSPQRFKEVLKSSTFQKILFVRDPLERLLSAYTNRIQVQTLNNGQAAFYGPDILKTVRKLILPKEGYFHRNKTLKIIPTFSEFVEYLTLKVPHNYNTHWKPISLVCSLCKINYTHVIRMETYTEDLQTLMRMTGMDQKVNKSHLTRHSNRSPTNTSQVLVENYSDFETRGAGKNCRYL</sequence>
<dbReference type="AlphaFoldDB" id="A0AAE1NLR2"/>
<evidence type="ECO:0000256" key="6">
    <source>
        <dbReference type="ARBA" id="ARBA00023034"/>
    </source>
</evidence>
<evidence type="ECO:0000256" key="8">
    <source>
        <dbReference type="ARBA" id="ARBA00023180"/>
    </source>
</evidence>
<evidence type="ECO:0000256" key="1">
    <source>
        <dbReference type="ARBA" id="ARBA00004323"/>
    </source>
</evidence>
<evidence type="ECO:0000256" key="4">
    <source>
        <dbReference type="ARBA" id="ARBA00022692"/>
    </source>
</evidence>
<proteinExistence type="inferred from homology"/>
<feature type="signal peptide" evidence="10">
    <location>
        <begin position="1"/>
        <end position="22"/>
    </location>
</feature>
<evidence type="ECO:0000256" key="3">
    <source>
        <dbReference type="ARBA" id="ARBA00022679"/>
    </source>
</evidence>
<evidence type="ECO:0000256" key="9">
    <source>
        <dbReference type="RuleBase" id="RU364020"/>
    </source>
</evidence>
<evidence type="ECO:0000256" key="7">
    <source>
        <dbReference type="ARBA" id="ARBA00023136"/>
    </source>
</evidence>
<evidence type="ECO:0000313" key="11">
    <source>
        <dbReference type="EMBL" id="KAK4292365.1"/>
    </source>
</evidence>
<keyword evidence="4" id="KW-0812">Transmembrane</keyword>
<keyword evidence="10" id="KW-0732">Signal</keyword>
<dbReference type="InterPro" id="IPR005331">
    <property type="entry name" value="Sulfotransferase"/>
</dbReference>
<keyword evidence="3 9" id="KW-0808">Transferase</keyword>
<keyword evidence="8 9" id="KW-0325">Glycoprotein</keyword>
<keyword evidence="9" id="KW-0735">Signal-anchor</keyword>
<dbReference type="Pfam" id="PF03567">
    <property type="entry name" value="Sulfotransfer_2"/>
    <property type="match status" value="1"/>
</dbReference>
<gene>
    <name evidence="11" type="ORF">Pmani_034866</name>
</gene>
<dbReference type="GO" id="GO:0008146">
    <property type="term" value="F:sulfotransferase activity"/>
    <property type="evidence" value="ECO:0007669"/>
    <property type="project" value="InterPro"/>
</dbReference>
<keyword evidence="7" id="KW-0472">Membrane</keyword>
<keyword evidence="9" id="KW-0119">Carbohydrate metabolism</keyword>
<dbReference type="EMBL" id="JAWZYT010004854">
    <property type="protein sequence ID" value="KAK4292365.1"/>
    <property type="molecule type" value="Genomic_DNA"/>
</dbReference>
<name>A0AAE1NLR2_9EUCA</name>
<dbReference type="PANTHER" id="PTHR12137">
    <property type="entry name" value="CARBOHYDRATE SULFOTRANSFERASE"/>
    <property type="match status" value="1"/>
</dbReference>
<comment type="subcellular location">
    <subcellularLocation>
        <location evidence="1 9">Golgi apparatus membrane</location>
        <topology evidence="1 9">Single-pass type II membrane protein</topology>
    </subcellularLocation>
</comment>
<evidence type="ECO:0000256" key="2">
    <source>
        <dbReference type="ARBA" id="ARBA00006339"/>
    </source>
</evidence>